<dbReference type="EMBL" id="WJBU01000031">
    <property type="protein sequence ID" value="MRD49714.1"/>
    <property type="molecule type" value="Genomic_DNA"/>
</dbReference>
<keyword evidence="3" id="KW-1185">Reference proteome</keyword>
<evidence type="ECO:0000313" key="3">
    <source>
        <dbReference type="Proteomes" id="UP000487350"/>
    </source>
</evidence>
<gene>
    <name evidence="2" type="ORF">GHT07_20800</name>
</gene>
<feature type="region of interest" description="Disordered" evidence="1">
    <location>
        <begin position="98"/>
        <end position="122"/>
    </location>
</feature>
<dbReference type="Proteomes" id="UP000487350">
    <property type="component" value="Unassembled WGS sequence"/>
</dbReference>
<reference evidence="2 3" key="1">
    <citation type="submission" date="2019-11" db="EMBL/GenBank/DDBJ databases">
        <title>Caenimonas koreensis gen. nov., sp. nov., isolated from activated sludge.</title>
        <authorList>
            <person name="Seung H.R."/>
        </authorList>
    </citation>
    <scope>NUCLEOTIDE SEQUENCE [LARGE SCALE GENOMIC DNA]</scope>
    <source>
        <strain evidence="2 3">EMB320</strain>
    </source>
</reference>
<protein>
    <submittedName>
        <fullName evidence="2">HPF/RaiA family ribosome-associated protein</fullName>
    </submittedName>
</protein>
<comment type="caution">
    <text evidence="2">The sequence shown here is derived from an EMBL/GenBank/DDBJ whole genome shotgun (WGS) entry which is preliminary data.</text>
</comment>
<dbReference type="InterPro" id="IPR036567">
    <property type="entry name" value="RHF-like"/>
</dbReference>
<dbReference type="AlphaFoldDB" id="A0A844B0C5"/>
<dbReference type="OrthoDB" id="121633at2"/>
<evidence type="ECO:0000256" key="1">
    <source>
        <dbReference type="SAM" id="MobiDB-lite"/>
    </source>
</evidence>
<name>A0A844B0C5_9BURK</name>
<sequence>MQVQVNTGRGLQNKESLDRWASEFLGDSLSRFRQDITTVEVQLSDENSAKKGAADIRCMLEARLTGHEPLAVTHHASTQDEAFRGAAQRLLHALDHKYGKLDRHHQPGRETIRKEPAPESPL</sequence>
<organism evidence="2 3">
    <name type="scientific">Caenimonas koreensis DSM 17982</name>
    <dbReference type="NCBI Taxonomy" id="1121255"/>
    <lineage>
        <taxon>Bacteria</taxon>
        <taxon>Pseudomonadati</taxon>
        <taxon>Pseudomonadota</taxon>
        <taxon>Betaproteobacteria</taxon>
        <taxon>Burkholderiales</taxon>
        <taxon>Comamonadaceae</taxon>
        <taxon>Caenimonas</taxon>
    </lineage>
</organism>
<proteinExistence type="predicted"/>
<evidence type="ECO:0000313" key="2">
    <source>
        <dbReference type="EMBL" id="MRD49714.1"/>
    </source>
</evidence>
<dbReference type="Gene3D" id="3.30.160.100">
    <property type="entry name" value="Ribosome hibernation promotion factor-like"/>
    <property type="match status" value="1"/>
</dbReference>
<dbReference type="SUPFAM" id="SSF69754">
    <property type="entry name" value="Ribosome binding protein Y (YfiA homologue)"/>
    <property type="match status" value="1"/>
</dbReference>
<accession>A0A844B0C5</accession>